<protein>
    <submittedName>
        <fullName evidence="1">IPExxxVDY family protein</fullName>
    </submittedName>
</protein>
<keyword evidence="2" id="KW-1185">Reference proteome</keyword>
<sequence>MQSHKMLLEVEDESFYLIAIYSSLEGYKLAYFINKYLKFKLERERKDIDFNHAEYDAFYALYSHKAPNSYYSLDLVSNKFKGEPKRILSSGSLFEEEEVSPQEVYLIPEYSKVDYFLKISEEIPAKEFTRMLNKISQIPGVQGAYAVDVNNLKSKQNLIFE</sequence>
<name>A0A7K1LSK6_9FLAO</name>
<accession>A0A7K1LSK6</accession>
<evidence type="ECO:0000313" key="1">
    <source>
        <dbReference type="EMBL" id="MUP43792.1"/>
    </source>
</evidence>
<dbReference type="AlphaFoldDB" id="A0A7K1LSK6"/>
<gene>
    <name evidence="1" type="ORF">FLP08_14515</name>
</gene>
<dbReference type="Proteomes" id="UP000460416">
    <property type="component" value="Unassembled WGS sequence"/>
</dbReference>
<dbReference type="NCBIfam" id="NF033205">
    <property type="entry name" value="IPExxxVDY"/>
    <property type="match status" value="1"/>
</dbReference>
<evidence type="ECO:0000313" key="2">
    <source>
        <dbReference type="Proteomes" id="UP000460416"/>
    </source>
</evidence>
<comment type="caution">
    <text evidence="1">The sequence shown here is derived from an EMBL/GenBank/DDBJ whole genome shotgun (WGS) entry which is preliminary data.</text>
</comment>
<dbReference type="OrthoDB" id="676614at2"/>
<proteinExistence type="predicted"/>
<dbReference type="InterPro" id="IPR047690">
    <property type="entry name" value="IPExxxVDY_fam"/>
</dbReference>
<organism evidence="1 2">
    <name type="scientific">Christiangramia aestuarii</name>
    <dbReference type="NCBI Taxonomy" id="1028746"/>
    <lineage>
        <taxon>Bacteria</taxon>
        <taxon>Pseudomonadati</taxon>
        <taxon>Bacteroidota</taxon>
        <taxon>Flavobacteriia</taxon>
        <taxon>Flavobacteriales</taxon>
        <taxon>Flavobacteriaceae</taxon>
        <taxon>Christiangramia</taxon>
    </lineage>
</organism>
<dbReference type="RefSeq" id="WP_156277785.1">
    <property type="nucleotide sequence ID" value="NZ_BAABGI010000001.1"/>
</dbReference>
<reference evidence="1 2" key="1">
    <citation type="submission" date="2019-07" db="EMBL/GenBank/DDBJ databases">
        <title>Gramella aestuarii sp. nov., isolated from a tidal flat, and emended description of Gramella echinicola.</title>
        <authorList>
            <person name="Liu L."/>
        </authorList>
    </citation>
    <scope>NUCLEOTIDE SEQUENCE [LARGE SCALE GENOMIC DNA]</scope>
    <source>
        <strain evidence="1 2">BS12</strain>
    </source>
</reference>
<dbReference type="EMBL" id="VJVW01000006">
    <property type="protein sequence ID" value="MUP43792.1"/>
    <property type="molecule type" value="Genomic_DNA"/>
</dbReference>